<dbReference type="RefSeq" id="WP_092282210.1">
    <property type="nucleotide sequence ID" value="NZ_FOXR01000009.1"/>
</dbReference>
<accession>A0A1I5UZU6</accession>
<dbReference type="Proteomes" id="UP000198577">
    <property type="component" value="Unassembled WGS sequence"/>
</dbReference>
<protein>
    <submittedName>
        <fullName evidence="1">YmaF family protein</fullName>
    </submittedName>
</protein>
<dbReference type="OrthoDB" id="1682334at2"/>
<keyword evidence="2" id="KW-1185">Reference proteome</keyword>
<dbReference type="Pfam" id="PF12788">
    <property type="entry name" value="YmaF"/>
    <property type="match status" value="1"/>
</dbReference>
<dbReference type="InterPro" id="IPR024307">
    <property type="entry name" value="YmaF"/>
</dbReference>
<dbReference type="EMBL" id="FOXR01000009">
    <property type="protein sequence ID" value="SFQ00748.1"/>
    <property type="molecule type" value="Genomic_DNA"/>
</dbReference>
<proteinExistence type="predicted"/>
<name>A0A1I5UZU6_9FIRM</name>
<evidence type="ECO:0000313" key="1">
    <source>
        <dbReference type="EMBL" id="SFQ00748.1"/>
    </source>
</evidence>
<gene>
    <name evidence="1" type="ORF">SAMN05444406_10931</name>
</gene>
<dbReference type="AlphaFoldDB" id="A0A1I5UZU6"/>
<reference evidence="1 2" key="1">
    <citation type="submission" date="2016-10" db="EMBL/GenBank/DDBJ databases">
        <authorList>
            <person name="de Groot N.N."/>
        </authorList>
    </citation>
    <scope>NUCLEOTIDE SEQUENCE [LARGE SCALE GENOMIC DNA]</scope>
    <source>
        <strain evidence="1 2">DSM 20678</strain>
    </source>
</reference>
<evidence type="ECO:0000313" key="2">
    <source>
        <dbReference type="Proteomes" id="UP000198577"/>
    </source>
</evidence>
<organism evidence="1 2">
    <name type="scientific">Caldicoprobacter faecalis</name>
    <dbReference type="NCBI Taxonomy" id="937334"/>
    <lineage>
        <taxon>Bacteria</taxon>
        <taxon>Bacillati</taxon>
        <taxon>Bacillota</taxon>
        <taxon>Clostridia</taxon>
        <taxon>Caldicoprobacterales</taxon>
        <taxon>Caldicoprobacteraceae</taxon>
        <taxon>Caldicoprobacter</taxon>
    </lineage>
</organism>
<sequence>MNYQYHSHSLCGSTSYDDGHLHHYGTVTELAPSGVSHIHRFCGDTSYIDGHTHPYYSETGPAILTKDGRHYHEYHAIVQCVDGHIHHICGYTSID</sequence>